<gene>
    <name evidence="23" type="primary">LOC115477343</name>
</gene>
<evidence type="ECO:0000256" key="8">
    <source>
        <dbReference type="ARBA" id="ARBA00022664"/>
    </source>
</evidence>
<dbReference type="InterPro" id="IPR013320">
    <property type="entry name" value="ConA-like_dom_sf"/>
</dbReference>
<keyword evidence="16" id="KW-1015">Disulfide bond</keyword>
<evidence type="ECO:0000256" key="4">
    <source>
        <dbReference type="ARBA" id="ARBA00022490"/>
    </source>
</evidence>
<feature type="compositionally biased region" description="Low complexity" evidence="20">
    <location>
        <begin position="12"/>
        <end position="26"/>
    </location>
</feature>
<dbReference type="GO" id="GO:0005681">
    <property type="term" value="C:spliceosomal complex"/>
    <property type="evidence" value="ECO:0007669"/>
    <property type="project" value="UniProtKB-KW"/>
</dbReference>
<organism evidence="22 23">
    <name type="scientific">Microcaecilia unicolor</name>
    <dbReference type="NCBI Taxonomy" id="1415580"/>
    <lineage>
        <taxon>Eukaryota</taxon>
        <taxon>Metazoa</taxon>
        <taxon>Chordata</taxon>
        <taxon>Craniata</taxon>
        <taxon>Vertebrata</taxon>
        <taxon>Euteleostomi</taxon>
        <taxon>Amphibia</taxon>
        <taxon>Gymnophiona</taxon>
        <taxon>Siphonopidae</taxon>
        <taxon>Microcaecilia</taxon>
    </lineage>
</organism>
<feature type="compositionally biased region" description="Pro residues" evidence="20">
    <location>
        <begin position="31"/>
        <end position="66"/>
    </location>
</feature>
<dbReference type="FunFam" id="2.60.120.200:FF:000023">
    <property type="entry name" value="Galectin"/>
    <property type="match status" value="1"/>
</dbReference>
<keyword evidence="12" id="KW-0221">Differentiation</keyword>
<evidence type="ECO:0000256" key="6">
    <source>
        <dbReference type="ARBA" id="ARBA00022553"/>
    </source>
</evidence>
<dbReference type="GO" id="GO:0030154">
    <property type="term" value="P:cell differentiation"/>
    <property type="evidence" value="ECO:0007669"/>
    <property type="project" value="UniProtKB-KW"/>
</dbReference>
<dbReference type="SMART" id="SM00276">
    <property type="entry name" value="GLECT"/>
    <property type="match status" value="1"/>
</dbReference>
<evidence type="ECO:0000313" key="23">
    <source>
        <dbReference type="RefSeq" id="XP_030070020.1"/>
    </source>
</evidence>
<evidence type="ECO:0000256" key="13">
    <source>
        <dbReference type="ARBA" id="ARBA00022859"/>
    </source>
</evidence>
<dbReference type="PANTHER" id="PTHR11346">
    <property type="entry name" value="GALECTIN"/>
    <property type="match status" value="1"/>
</dbReference>
<dbReference type="GO" id="GO:0048245">
    <property type="term" value="P:eosinophil chemotaxis"/>
    <property type="evidence" value="ECO:0007669"/>
    <property type="project" value="TreeGrafter"/>
</dbReference>
<evidence type="ECO:0000256" key="12">
    <source>
        <dbReference type="ARBA" id="ARBA00022782"/>
    </source>
</evidence>
<dbReference type="Proteomes" id="UP000515156">
    <property type="component" value="Chromosome 9"/>
</dbReference>
<dbReference type="GO" id="GO:0048246">
    <property type="term" value="P:macrophage chemotaxis"/>
    <property type="evidence" value="ECO:0007669"/>
    <property type="project" value="TreeGrafter"/>
</dbReference>
<keyword evidence="18" id="KW-0539">Nucleus</keyword>
<keyword evidence="11" id="KW-0677">Repeat</keyword>
<dbReference type="GO" id="GO:0002548">
    <property type="term" value="P:monocyte chemotaxis"/>
    <property type="evidence" value="ECO:0007669"/>
    <property type="project" value="TreeGrafter"/>
</dbReference>
<dbReference type="InParanoid" id="A0A6P7Z3H2"/>
<keyword evidence="7" id="KW-0399">Innate immunity</keyword>
<evidence type="ECO:0000256" key="5">
    <source>
        <dbReference type="ARBA" id="ARBA00022525"/>
    </source>
</evidence>
<dbReference type="GO" id="GO:0030593">
    <property type="term" value="P:neutrophil chemotaxis"/>
    <property type="evidence" value="ECO:0007669"/>
    <property type="project" value="TreeGrafter"/>
</dbReference>
<keyword evidence="13" id="KW-0391">Immunity</keyword>
<dbReference type="GeneID" id="115477343"/>
<dbReference type="GO" id="GO:0005737">
    <property type="term" value="C:cytoplasm"/>
    <property type="evidence" value="ECO:0007669"/>
    <property type="project" value="UniProtKB-SubCell"/>
</dbReference>
<dbReference type="GO" id="GO:0043236">
    <property type="term" value="F:laminin binding"/>
    <property type="evidence" value="ECO:0007669"/>
    <property type="project" value="TreeGrafter"/>
</dbReference>
<reference evidence="23" key="1">
    <citation type="submission" date="2025-08" db="UniProtKB">
        <authorList>
            <consortium name="RefSeq"/>
        </authorList>
    </citation>
    <scope>IDENTIFICATION</scope>
</reference>
<evidence type="ECO:0000256" key="20">
    <source>
        <dbReference type="SAM" id="MobiDB-lite"/>
    </source>
</evidence>
<dbReference type="SMART" id="SM00908">
    <property type="entry name" value="Gal-bind_lectin"/>
    <property type="match status" value="1"/>
</dbReference>
<keyword evidence="4" id="KW-0963">Cytoplasm</keyword>
<dbReference type="InterPro" id="IPR044156">
    <property type="entry name" value="Galectin-like"/>
</dbReference>
<feature type="compositionally biased region" description="Pro residues" evidence="20">
    <location>
        <begin position="93"/>
        <end position="121"/>
    </location>
</feature>
<feature type="domain" description="Galectin" evidence="21">
    <location>
        <begin position="142"/>
        <end position="272"/>
    </location>
</feature>
<accession>A0A6P7Z3H2</accession>
<keyword evidence="15" id="KW-0007">Acetylation</keyword>
<dbReference type="GO" id="GO:2001237">
    <property type="term" value="P:negative regulation of extrinsic apoptotic signaling pathway"/>
    <property type="evidence" value="ECO:0007669"/>
    <property type="project" value="TreeGrafter"/>
</dbReference>
<evidence type="ECO:0000256" key="18">
    <source>
        <dbReference type="ARBA" id="ARBA00023242"/>
    </source>
</evidence>
<evidence type="ECO:0000256" key="2">
    <source>
        <dbReference type="ARBA" id="ARBA00004496"/>
    </source>
</evidence>
<dbReference type="Gene3D" id="2.60.120.200">
    <property type="match status" value="1"/>
</dbReference>
<proteinExistence type="predicted"/>
<feature type="region of interest" description="Disordered" evidence="20">
    <location>
        <begin position="1"/>
        <end position="135"/>
    </location>
</feature>
<evidence type="ECO:0000313" key="22">
    <source>
        <dbReference type="Proteomes" id="UP000515156"/>
    </source>
</evidence>
<dbReference type="FunCoup" id="A0A6P7Z3H2">
    <property type="interactions" value="122"/>
</dbReference>
<evidence type="ECO:0000256" key="1">
    <source>
        <dbReference type="ARBA" id="ARBA00004123"/>
    </source>
</evidence>
<keyword evidence="17" id="KW-0508">mRNA splicing</keyword>
<dbReference type="InterPro" id="IPR001079">
    <property type="entry name" value="Galectin_CRD"/>
</dbReference>
<comment type="subcellular location">
    <subcellularLocation>
        <location evidence="2">Cytoplasm</location>
    </subcellularLocation>
    <subcellularLocation>
        <location evidence="1">Nucleus</location>
    </subcellularLocation>
    <subcellularLocation>
        <location evidence="3">Secreted</location>
    </subcellularLocation>
</comment>
<evidence type="ECO:0000256" key="15">
    <source>
        <dbReference type="ARBA" id="ARBA00022990"/>
    </source>
</evidence>
<dbReference type="PROSITE" id="PS51304">
    <property type="entry name" value="GALECTIN"/>
    <property type="match status" value="1"/>
</dbReference>
<evidence type="ECO:0000256" key="3">
    <source>
        <dbReference type="ARBA" id="ARBA00004613"/>
    </source>
</evidence>
<keyword evidence="9" id="KW-0747">Spliceosome</keyword>
<evidence type="ECO:0000256" key="9">
    <source>
        <dbReference type="ARBA" id="ARBA00022728"/>
    </source>
</evidence>
<evidence type="ECO:0000256" key="7">
    <source>
        <dbReference type="ARBA" id="ARBA00022588"/>
    </source>
</evidence>
<dbReference type="GO" id="GO:0048030">
    <property type="term" value="F:disaccharide binding"/>
    <property type="evidence" value="ECO:0007669"/>
    <property type="project" value="TreeGrafter"/>
</dbReference>
<keyword evidence="10 19" id="KW-0430">Lectin</keyword>
<dbReference type="GO" id="GO:0019863">
    <property type="term" value="F:IgE binding"/>
    <property type="evidence" value="ECO:0007669"/>
    <property type="project" value="UniProtKB-KW"/>
</dbReference>
<dbReference type="GO" id="GO:0050918">
    <property type="term" value="P:positive chemotaxis"/>
    <property type="evidence" value="ECO:0007669"/>
    <property type="project" value="TreeGrafter"/>
</dbReference>
<protein>
    <recommendedName>
        <fullName evidence="19">Galectin</fullName>
    </recommendedName>
</protein>
<dbReference type="AlphaFoldDB" id="A0A6P7Z3H2"/>
<dbReference type="CDD" id="cd00070">
    <property type="entry name" value="GLECT"/>
    <property type="match status" value="1"/>
</dbReference>
<dbReference type="GO" id="GO:0005615">
    <property type="term" value="C:extracellular space"/>
    <property type="evidence" value="ECO:0007669"/>
    <property type="project" value="TreeGrafter"/>
</dbReference>
<dbReference type="GO" id="GO:0090280">
    <property type="term" value="P:positive regulation of calcium ion import"/>
    <property type="evidence" value="ECO:0007669"/>
    <property type="project" value="TreeGrafter"/>
</dbReference>
<sequence length="274" mass="29638">MADDLSLADALSGNSQNSNQPQQNQGWLPAPWGPPNPGVWPAPGQPGMFPGPAPGQPGMFPGPAPGQPGMFPGQVPGQPGSFPGQVPGQPGSFPGPAPGQPGSFPGPAPDQPGFPQPPNPFGAPAEPTPKPKDPFVPLTIPYQRPLTAGVMPQLLITVQGTVKAKPHRFAVDLRKNNDVALHLNPRFDKRPHTIVRNTMINNIWGEEEKHTPKFPFQHGKPFKIQILCETNHFRVAINNEHLFQYNHRIKELKEINKLCIDGDITLTNVEVTMA</sequence>
<keyword evidence="8" id="KW-0507">mRNA processing</keyword>
<dbReference type="KEGG" id="muo:115477343"/>
<evidence type="ECO:0000256" key="17">
    <source>
        <dbReference type="ARBA" id="ARBA00023187"/>
    </source>
</evidence>
<dbReference type="OrthoDB" id="8942303at2759"/>
<keyword evidence="5" id="KW-0964">Secreted</keyword>
<dbReference type="RefSeq" id="XP_030070020.1">
    <property type="nucleotide sequence ID" value="XM_030214160.1"/>
</dbReference>
<evidence type="ECO:0000256" key="10">
    <source>
        <dbReference type="ARBA" id="ARBA00022734"/>
    </source>
</evidence>
<dbReference type="GO" id="GO:0045806">
    <property type="term" value="P:negative regulation of endocytosis"/>
    <property type="evidence" value="ECO:0007669"/>
    <property type="project" value="TreeGrafter"/>
</dbReference>
<dbReference type="GO" id="GO:0001772">
    <property type="term" value="C:immunological synapse"/>
    <property type="evidence" value="ECO:0007669"/>
    <property type="project" value="TreeGrafter"/>
</dbReference>
<dbReference type="GO" id="GO:0045087">
    <property type="term" value="P:innate immune response"/>
    <property type="evidence" value="ECO:0007669"/>
    <property type="project" value="UniProtKB-KW"/>
</dbReference>
<dbReference type="PANTHER" id="PTHR11346:SF26">
    <property type="entry name" value="GALECTIN-3"/>
    <property type="match status" value="1"/>
</dbReference>
<evidence type="ECO:0000256" key="14">
    <source>
        <dbReference type="ARBA" id="ARBA00022972"/>
    </source>
</evidence>
<evidence type="ECO:0000256" key="16">
    <source>
        <dbReference type="ARBA" id="ARBA00023157"/>
    </source>
</evidence>
<evidence type="ECO:0000256" key="11">
    <source>
        <dbReference type="ARBA" id="ARBA00022737"/>
    </source>
</evidence>
<name>A0A6P7Z3H2_9AMPH</name>
<keyword evidence="22" id="KW-1185">Reference proteome</keyword>
<evidence type="ECO:0000259" key="21">
    <source>
        <dbReference type="PROSITE" id="PS51304"/>
    </source>
</evidence>
<dbReference type="Pfam" id="PF00337">
    <property type="entry name" value="Gal-bind_lectin"/>
    <property type="match status" value="1"/>
</dbReference>
<dbReference type="SUPFAM" id="SSF49899">
    <property type="entry name" value="Concanavalin A-like lectins/glucanases"/>
    <property type="match status" value="1"/>
</dbReference>
<dbReference type="GO" id="GO:0006397">
    <property type="term" value="P:mRNA processing"/>
    <property type="evidence" value="ECO:0007669"/>
    <property type="project" value="UniProtKB-KW"/>
</dbReference>
<evidence type="ECO:0000256" key="19">
    <source>
        <dbReference type="RuleBase" id="RU102079"/>
    </source>
</evidence>
<keyword evidence="6" id="KW-0597">Phosphoprotein</keyword>
<dbReference type="GO" id="GO:0008380">
    <property type="term" value="P:RNA splicing"/>
    <property type="evidence" value="ECO:0007669"/>
    <property type="project" value="UniProtKB-KW"/>
</dbReference>
<keyword evidence="14" id="KW-0389">IgE-binding protein</keyword>